<sequence length="377" mass="39127">MSGAETHRLALLASSRALIARVQLGDAPAALSQALSTLSSVIYASTSYGRSECSCSSSSGREVQPSATPASPATAQTSRVAPFLALQRPSAAFSRLGLSTWAPHASVSGWHGARQLHAGSAAQQAADVPGGSASGSGGKESEGAAKPQEQTVTNPLAAALASAASGPVASGSASAAGGLAQAAQAAAGRGRRQPRNWMWYDADDEREERRKERQRLAWAMGPGGGEEVGAAHLMDVPQSMKKMQRIVKLVRGLPYPDAVAQCSLVPHKAARYMLQALEAAHADATEVKGLDAERLVVGTVFVTRGAYEPGISYHSKGRPGSKTFHRSHIRVVLNQAAERPAPFARIVAPLMSRRGLLGGSGGAGGAPRPRFAYRTEV</sequence>
<dbReference type="InterPro" id="IPR047867">
    <property type="entry name" value="Ribosomal_uL22_bac/org-type"/>
</dbReference>
<dbReference type="PDB" id="7PKT">
    <property type="method" value="EM"/>
    <property type="resolution" value="3.00 A"/>
    <property type="chains" value="q=1-377"/>
</dbReference>
<dbReference type="GeneID" id="5726456"/>
<dbReference type="AlphaFoldDB" id="A0A2K3DSG6"/>
<dbReference type="KEGG" id="cre:CHLRE_05g242950v5"/>
<dbReference type="Proteomes" id="UP000006906">
    <property type="component" value="Chromosome 5"/>
</dbReference>
<dbReference type="Pfam" id="PF00237">
    <property type="entry name" value="Ribosomal_L22"/>
    <property type="match status" value="1"/>
</dbReference>
<dbReference type="InterPro" id="IPR001063">
    <property type="entry name" value="Ribosomal_uL22"/>
</dbReference>
<keyword evidence="3 4" id="KW-0687">Ribonucleoprotein</keyword>
<dbReference type="SUPFAM" id="SSF54843">
    <property type="entry name" value="Ribosomal protein L22"/>
    <property type="match status" value="1"/>
</dbReference>
<keyword evidence="8" id="KW-0002">3D-structure</keyword>
<keyword evidence="7" id="KW-1185">Reference proteome</keyword>
<comment type="similarity">
    <text evidence="1 4">Belongs to the universal ribosomal protein uL22 family.</text>
</comment>
<evidence type="ECO:0000256" key="5">
    <source>
        <dbReference type="SAM" id="MobiDB-lite"/>
    </source>
</evidence>
<dbReference type="Gene3D" id="3.90.470.10">
    <property type="entry name" value="Ribosomal protein L22/L17"/>
    <property type="match status" value="1"/>
</dbReference>
<evidence type="ECO:0008006" key="9">
    <source>
        <dbReference type="Google" id="ProtNLM"/>
    </source>
</evidence>
<reference evidence="6 7" key="1">
    <citation type="journal article" date="2007" name="Science">
        <title>The Chlamydomonas genome reveals the evolution of key animal and plant functions.</title>
        <authorList>
            <person name="Merchant S.S."/>
            <person name="Prochnik S.E."/>
            <person name="Vallon O."/>
            <person name="Harris E.H."/>
            <person name="Karpowicz S.J."/>
            <person name="Witman G.B."/>
            <person name="Terry A."/>
            <person name="Salamov A."/>
            <person name="Fritz-Laylin L.K."/>
            <person name="Marechal-Drouard L."/>
            <person name="Marshall W.F."/>
            <person name="Qu L.H."/>
            <person name="Nelson D.R."/>
            <person name="Sanderfoot A.A."/>
            <person name="Spalding M.H."/>
            <person name="Kapitonov V.V."/>
            <person name="Ren Q."/>
            <person name="Ferris P."/>
            <person name="Lindquist E."/>
            <person name="Shapiro H."/>
            <person name="Lucas S.M."/>
            <person name="Grimwood J."/>
            <person name="Schmutz J."/>
            <person name="Cardol P."/>
            <person name="Cerutti H."/>
            <person name="Chanfreau G."/>
            <person name="Chen C.L."/>
            <person name="Cognat V."/>
            <person name="Croft M.T."/>
            <person name="Dent R."/>
            <person name="Dutcher S."/>
            <person name="Fernandez E."/>
            <person name="Fukuzawa H."/>
            <person name="Gonzalez-Ballester D."/>
            <person name="Gonzalez-Halphen D."/>
            <person name="Hallmann A."/>
            <person name="Hanikenne M."/>
            <person name="Hippler M."/>
            <person name="Inwood W."/>
            <person name="Jabbari K."/>
            <person name="Kalanon M."/>
            <person name="Kuras R."/>
            <person name="Lefebvre P.A."/>
            <person name="Lemaire S.D."/>
            <person name="Lobanov A.V."/>
            <person name="Lohr M."/>
            <person name="Manuell A."/>
            <person name="Meier I."/>
            <person name="Mets L."/>
            <person name="Mittag M."/>
            <person name="Mittelmeier T."/>
            <person name="Moroney J.V."/>
            <person name="Moseley J."/>
            <person name="Napoli C."/>
            <person name="Nedelcu A.M."/>
            <person name="Niyogi K."/>
            <person name="Novoselov S.V."/>
            <person name="Paulsen I.T."/>
            <person name="Pazour G."/>
            <person name="Purton S."/>
            <person name="Ral J.P."/>
            <person name="Riano-Pachon D.M."/>
            <person name="Riekhof W."/>
            <person name="Rymarquis L."/>
            <person name="Schroda M."/>
            <person name="Stern D."/>
            <person name="Umen J."/>
            <person name="Willows R."/>
            <person name="Wilson N."/>
            <person name="Zimmer S.L."/>
            <person name="Allmer J."/>
            <person name="Balk J."/>
            <person name="Bisova K."/>
            <person name="Chen C.J."/>
            <person name="Elias M."/>
            <person name="Gendler K."/>
            <person name="Hauser C."/>
            <person name="Lamb M.R."/>
            <person name="Ledford H."/>
            <person name="Long J.C."/>
            <person name="Minagawa J."/>
            <person name="Page M.D."/>
            <person name="Pan J."/>
            <person name="Pootakham W."/>
            <person name="Roje S."/>
            <person name="Rose A."/>
            <person name="Stahlberg E."/>
            <person name="Terauchi A.M."/>
            <person name="Yang P."/>
            <person name="Ball S."/>
            <person name="Bowler C."/>
            <person name="Dieckmann C.L."/>
            <person name="Gladyshev V.N."/>
            <person name="Green P."/>
            <person name="Jorgensen R."/>
            <person name="Mayfield S."/>
            <person name="Mueller-Roeber B."/>
            <person name="Rajamani S."/>
            <person name="Sayre R.T."/>
            <person name="Brokstein P."/>
            <person name="Dubchak I."/>
            <person name="Goodstein D."/>
            <person name="Hornick L."/>
            <person name="Huang Y.W."/>
            <person name="Jhaveri J."/>
            <person name="Luo Y."/>
            <person name="Martinez D."/>
            <person name="Ngau W.C."/>
            <person name="Otillar B."/>
            <person name="Poliakov A."/>
            <person name="Porter A."/>
            <person name="Szajkowski L."/>
            <person name="Werner G."/>
            <person name="Zhou K."/>
            <person name="Grigoriev I.V."/>
            <person name="Rokhsar D.S."/>
            <person name="Grossman A.R."/>
        </authorList>
    </citation>
    <scope>NUCLEOTIDE SEQUENCE [LARGE SCALE GENOMIC DNA]</scope>
    <source>
        <strain evidence="7">CC-503</strain>
    </source>
</reference>
<keyword evidence="2 4" id="KW-0689">Ribosomal protein</keyword>
<reference evidence="8" key="2">
    <citation type="journal article" date="2021" name="Nat. Commun.">
        <title>How to build a ribosome from RNA fragments in Chlamydomonas mitochondria.</title>
        <authorList>
            <person name="Waltz F."/>
            <person name="Salinas-Giege T."/>
            <person name="Englmeier R."/>
            <person name="Meichel H."/>
            <person name="Soufari H."/>
            <person name="Kuhn L."/>
            <person name="Pfeffer S."/>
            <person name="Forster F."/>
            <person name="Engel B.D."/>
            <person name="Giege P."/>
            <person name="Drouard L."/>
            <person name="Hashem Y."/>
        </authorList>
    </citation>
    <scope>STRUCTURE BY ELECTRON MICROSCOPY (3.00 ANGSTROMS)</scope>
</reference>
<dbReference type="OrthoDB" id="416470at2759"/>
<feature type="region of interest" description="Disordered" evidence="5">
    <location>
        <begin position="54"/>
        <end position="74"/>
    </location>
</feature>
<dbReference type="GO" id="GO:0005762">
    <property type="term" value="C:mitochondrial large ribosomal subunit"/>
    <property type="evidence" value="ECO:0000318"/>
    <property type="project" value="GO_Central"/>
</dbReference>
<evidence type="ECO:0000256" key="2">
    <source>
        <dbReference type="ARBA" id="ARBA00022980"/>
    </source>
</evidence>
<evidence type="ECO:0000256" key="4">
    <source>
        <dbReference type="RuleBase" id="RU004005"/>
    </source>
</evidence>
<evidence type="ECO:0000313" key="7">
    <source>
        <dbReference type="Proteomes" id="UP000006906"/>
    </source>
</evidence>
<name>A0A2K3DSG6_CHLRE</name>
<dbReference type="InterPro" id="IPR036394">
    <property type="entry name" value="Ribosomal_uL22_sf"/>
</dbReference>
<dbReference type="CDD" id="cd00336">
    <property type="entry name" value="Ribosomal_L22"/>
    <property type="match status" value="1"/>
</dbReference>
<dbReference type="InParanoid" id="A0A2K3DSG6"/>
<dbReference type="EMBL" id="CM008966">
    <property type="protein sequence ID" value="PNW83448.1"/>
    <property type="molecule type" value="Genomic_DNA"/>
</dbReference>
<dbReference type="PANTHER" id="PTHR13501:SF8">
    <property type="entry name" value="LARGE RIBOSOMAL SUBUNIT PROTEIN UL22M"/>
    <property type="match status" value="1"/>
</dbReference>
<dbReference type="SMR" id="A0A2K3DSG6"/>
<evidence type="ECO:0000256" key="1">
    <source>
        <dbReference type="ARBA" id="ARBA00009451"/>
    </source>
</evidence>
<organism evidence="6 7">
    <name type="scientific">Chlamydomonas reinhardtii</name>
    <name type="common">Chlamydomonas smithii</name>
    <dbReference type="NCBI Taxonomy" id="3055"/>
    <lineage>
        <taxon>Eukaryota</taxon>
        <taxon>Viridiplantae</taxon>
        <taxon>Chlorophyta</taxon>
        <taxon>core chlorophytes</taxon>
        <taxon>Chlorophyceae</taxon>
        <taxon>CS clade</taxon>
        <taxon>Chlamydomonadales</taxon>
        <taxon>Chlamydomonadaceae</taxon>
        <taxon>Chlamydomonas</taxon>
    </lineage>
</organism>
<dbReference type="PANTHER" id="PTHR13501">
    <property type="entry name" value="CHLOROPLAST 50S RIBOSOMAL PROTEIN L22-RELATED"/>
    <property type="match status" value="1"/>
</dbReference>
<dbReference type="STRING" id="3055.A0A2K3DSG6"/>
<dbReference type="GO" id="GO:0003735">
    <property type="term" value="F:structural constituent of ribosome"/>
    <property type="evidence" value="ECO:0000318"/>
    <property type="project" value="GO_Central"/>
</dbReference>
<accession>A0A2K3DSG6</accession>
<protein>
    <recommendedName>
        <fullName evidence="9">Mitochondrial ribosomal protein L22</fullName>
    </recommendedName>
</protein>
<evidence type="ECO:0000313" key="6">
    <source>
        <dbReference type="EMBL" id="PNW83448.1"/>
    </source>
</evidence>
<dbReference type="PaxDb" id="3055-EDP06987"/>
<proteinExistence type="evidence at protein level"/>
<evidence type="ECO:0007829" key="8">
    <source>
        <dbReference type="PDB" id="7PKT"/>
    </source>
</evidence>
<feature type="region of interest" description="Disordered" evidence="5">
    <location>
        <begin position="116"/>
        <end position="150"/>
    </location>
</feature>
<dbReference type="RefSeq" id="XP_042924707.1">
    <property type="nucleotide sequence ID" value="XM_043062440.1"/>
</dbReference>
<dbReference type="GO" id="GO:0006412">
    <property type="term" value="P:translation"/>
    <property type="evidence" value="ECO:0000318"/>
    <property type="project" value="GO_Central"/>
</dbReference>
<gene>
    <name evidence="6" type="ORF">CHLRE_05g242950v5</name>
</gene>
<dbReference type="EMDB" id="EMD-13480"/>
<dbReference type="Gramene" id="PNW83448">
    <property type="protein sequence ID" value="PNW83448"/>
    <property type="gene ID" value="CHLRE_05g242950v5"/>
</dbReference>
<dbReference type="ExpressionAtlas" id="A0A2K3DSG6">
    <property type="expression patterns" value="baseline"/>
</dbReference>
<evidence type="ECO:0000256" key="3">
    <source>
        <dbReference type="ARBA" id="ARBA00023274"/>
    </source>
</evidence>